<dbReference type="Proteomes" id="UP000094801">
    <property type="component" value="Unassembled WGS sequence"/>
</dbReference>
<name>A0A1E4T8L5_9ASCO</name>
<sequence length="212" mass="24699">MNTHRDGRVSRSNYRSHDDDGGRAKNYHDNKKSDRSRSPTVKPIPVVMKPSGYLNIMKSISLEPTLYKPPNDEFKPTFQTKPKYYLYKFEIDPVTNDVLKEVKIPLIDHIRSYYLIGRDEKLCDIIINDSLISKEHAVIQFRSKVDKSGKLVNKAYLMDLSSTNGSFLNDDDFEIPRKRYVELLNKDRLKFGEPLNIKNGDCNFEFVFIIDE</sequence>
<dbReference type="PROSITE" id="PS50006">
    <property type="entry name" value="FHA_DOMAIN"/>
    <property type="match status" value="1"/>
</dbReference>
<evidence type="ECO:0000313" key="3">
    <source>
        <dbReference type="EMBL" id="ODV88079.1"/>
    </source>
</evidence>
<evidence type="ECO:0000256" key="1">
    <source>
        <dbReference type="SAM" id="MobiDB-lite"/>
    </source>
</evidence>
<organism evidence="3 4">
    <name type="scientific">[Candida] arabinofermentans NRRL YB-2248</name>
    <dbReference type="NCBI Taxonomy" id="983967"/>
    <lineage>
        <taxon>Eukaryota</taxon>
        <taxon>Fungi</taxon>
        <taxon>Dikarya</taxon>
        <taxon>Ascomycota</taxon>
        <taxon>Saccharomycotina</taxon>
        <taxon>Pichiomycetes</taxon>
        <taxon>Pichiales</taxon>
        <taxon>Pichiaceae</taxon>
        <taxon>Ogataea</taxon>
        <taxon>Ogataea/Candida clade</taxon>
    </lineage>
</organism>
<dbReference type="InterPro" id="IPR000253">
    <property type="entry name" value="FHA_dom"/>
</dbReference>
<reference evidence="4" key="1">
    <citation type="submission" date="2016-04" db="EMBL/GenBank/DDBJ databases">
        <title>Comparative genomics of biotechnologically important yeasts.</title>
        <authorList>
            <consortium name="DOE Joint Genome Institute"/>
            <person name="Riley R."/>
            <person name="Haridas S."/>
            <person name="Wolfe K.H."/>
            <person name="Lopes M.R."/>
            <person name="Hittinger C.T."/>
            <person name="Goker M."/>
            <person name="Salamov A."/>
            <person name="Wisecaver J."/>
            <person name="Long T.M."/>
            <person name="Aerts A.L."/>
            <person name="Barry K."/>
            <person name="Choi C."/>
            <person name="Clum A."/>
            <person name="Coughlan A.Y."/>
            <person name="Deshpande S."/>
            <person name="Douglass A.P."/>
            <person name="Hanson S.J."/>
            <person name="Klenk H.-P."/>
            <person name="Labutti K."/>
            <person name="Lapidus A."/>
            <person name="Lindquist E."/>
            <person name="Lipzen A."/>
            <person name="Meier-Kolthoff J.P."/>
            <person name="Ohm R.A."/>
            <person name="Otillar R.P."/>
            <person name="Pangilinan J."/>
            <person name="Peng Y."/>
            <person name="Rokas A."/>
            <person name="Rosa C.A."/>
            <person name="Scheuner C."/>
            <person name="Sibirny A.A."/>
            <person name="Slot J.C."/>
            <person name="Stielow J.B."/>
            <person name="Sun H."/>
            <person name="Kurtzman C.P."/>
            <person name="Blackwell M."/>
            <person name="Grigoriev I.V."/>
            <person name="Jeffries T.W."/>
        </authorList>
    </citation>
    <scope>NUCLEOTIDE SEQUENCE [LARGE SCALE GENOMIC DNA]</scope>
    <source>
        <strain evidence="4">NRRL YB-2248</strain>
    </source>
</reference>
<dbReference type="OrthoDB" id="444265at2759"/>
<proteinExistence type="predicted"/>
<evidence type="ECO:0000259" key="2">
    <source>
        <dbReference type="PROSITE" id="PS50006"/>
    </source>
</evidence>
<dbReference type="PANTHER" id="PTHR23308">
    <property type="entry name" value="NUCLEAR INHIBITOR OF PROTEIN PHOSPHATASE-1"/>
    <property type="match status" value="1"/>
</dbReference>
<feature type="domain" description="FHA" evidence="2">
    <location>
        <begin position="114"/>
        <end position="173"/>
    </location>
</feature>
<feature type="compositionally biased region" description="Basic and acidic residues" evidence="1">
    <location>
        <begin position="1"/>
        <end position="37"/>
    </location>
</feature>
<dbReference type="AlphaFoldDB" id="A0A1E4T8L5"/>
<gene>
    <name evidence="3" type="ORF">CANARDRAFT_193738</name>
</gene>
<keyword evidence="4" id="KW-1185">Reference proteome</keyword>
<dbReference type="Gene3D" id="2.60.200.20">
    <property type="match status" value="1"/>
</dbReference>
<dbReference type="Pfam" id="PF00498">
    <property type="entry name" value="FHA"/>
    <property type="match status" value="1"/>
</dbReference>
<feature type="region of interest" description="Disordered" evidence="1">
    <location>
        <begin position="1"/>
        <end position="43"/>
    </location>
</feature>
<evidence type="ECO:0000313" key="4">
    <source>
        <dbReference type="Proteomes" id="UP000094801"/>
    </source>
</evidence>
<accession>A0A1E4T8L5</accession>
<dbReference type="InterPro" id="IPR050923">
    <property type="entry name" value="Cell_Proc_Reg/RNA_Proc"/>
</dbReference>
<dbReference type="InterPro" id="IPR008984">
    <property type="entry name" value="SMAD_FHA_dom_sf"/>
</dbReference>
<dbReference type="STRING" id="983967.A0A1E4T8L5"/>
<dbReference type="SUPFAM" id="SSF49879">
    <property type="entry name" value="SMAD/FHA domain"/>
    <property type="match status" value="1"/>
</dbReference>
<dbReference type="EMBL" id="KV453847">
    <property type="protein sequence ID" value="ODV88079.1"/>
    <property type="molecule type" value="Genomic_DNA"/>
</dbReference>
<protein>
    <recommendedName>
        <fullName evidence="2">FHA domain-containing protein</fullName>
    </recommendedName>
</protein>
<dbReference type="SMART" id="SM00240">
    <property type="entry name" value="FHA"/>
    <property type="match status" value="1"/>
</dbReference>